<organism evidence="1 2">
    <name type="scientific">Candidatus Scalindua rubra</name>
    <dbReference type="NCBI Taxonomy" id="1872076"/>
    <lineage>
        <taxon>Bacteria</taxon>
        <taxon>Pseudomonadati</taxon>
        <taxon>Planctomycetota</taxon>
        <taxon>Candidatus Brocadiia</taxon>
        <taxon>Candidatus Brocadiales</taxon>
        <taxon>Candidatus Scalinduaceae</taxon>
        <taxon>Candidatus Scalindua</taxon>
    </lineage>
</organism>
<evidence type="ECO:0000313" key="2">
    <source>
        <dbReference type="Proteomes" id="UP000094056"/>
    </source>
</evidence>
<dbReference type="AlphaFoldDB" id="A0A1E3X3W0"/>
<comment type="caution">
    <text evidence="1">The sequence shown here is derived from an EMBL/GenBank/DDBJ whole genome shotgun (WGS) entry which is preliminary data.</text>
</comment>
<proteinExistence type="predicted"/>
<dbReference type="SUPFAM" id="SSF88723">
    <property type="entry name" value="PIN domain-like"/>
    <property type="match status" value="1"/>
</dbReference>
<evidence type="ECO:0008006" key="3">
    <source>
        <dbReference type="Google" id="ProtNLM"/>
    </source>
</evidence>
<protein>
    <recommendedName>
        <fullName evidence="3">PIN domain-containing protein</fullName>
    </recommendedName>
</protein>
<name>A0A1E3X3W0_9BACT</name>
<dbReference type="Proteomes" id="UP000094056">
    <property type="component" value="Unassembled WGS sequence"/>
</dbReference>
<evidence type="ECO:0000313" key="1">
    <source>
        <dbReference type="EMBL" id="ODS30239.1"/>
    </source>
</evidence>
<dbReference type="InterPro" id="IPR029060">
    <property type="entry name" value="PIN-like_dom_sf"/>
</dbReference>
<dbReference type="EMBL" id="MAYW01000257">
    <property type="protein sequence ID" value="ODS30239.1"/>
    <property type="molecule type" value="Genomic_DNA"/>
</dbReference>
<sequence length="136" mass="15632">MQLVLDANEYIFGLGFFKKESCEHLVKFLIDKNPLHSISICRTIVEEVRVNLTLKEFHNFVKFINVFTTIEEDFFIPFEIGVRYEAKGLKEADALIAAFTEWVGADALVTENRHFLVHHSDLPFKVLTAGDCLKLI</sequence>
<gene>
    <name evidence="1" type="ORF">SCARUB_04650</name>
</gene>
<reference evidence="1 2" key="1">
    <citation type="submission" date="2016-07" db="EMBL/GenBank/DDBJ databases">
        <title>Draft genome of Scalindua rubra, obtained from a brine-seawater interface in the Red Sea, sheds light on salt adaptation in anammox bacteria.</title>
        <authorList>
            <person name="Speth D.R."/>
            <person name="Lagkouvardos I."/>
            <person name="Wang Y."/>
            <person name="Qian P.-Y."/>
            <person name="Dutilh B.E."/>
            <person name="Jetten M.S."/>
        </authorList>
    </citation>
    <scope>NUCLEOTIDE SEQUENCE [LARGE SCALE GENOMIC DNA]</scope>
    <source>
        <strain evidence="1">BSI-1</strain>
    </source>
</reference>
<accession>A0A1E3X3W0</accession>